<keyword evidence="11 14" id="KW-0472">Membrane</keyword>
<dbReference type="InterPro" id="IPR002048">
    <property type="entry name" value="EF_hand_dom"/>
</dbReference>
<evidence type="ECO:0000256" key="4">
    <source>
        <dbReference type="ARBA" id="ARBA00022673"/>
    </source>
</evidence>
<dbReference type="AlphaFoldDB" id="A0A6B2L4F5"/>
<evidence type="ECO:0000256" key="11">
    <source>
        <dbReference type="ARBA" id="ARBA00023136"/>
    </source>
</evidence>
<evidence type="ECO:0000256" key="6">
    <source>
        <dbReference type="ARBA" id="ARBA00022737"/>
    </source>
</evidence>
<keyword evidence="5 14" id="KW-0812">Transmembrane</keyword>
<feature type="transmembrane region" description="Helical" evidence="14">
    <location>
        <begin position="113"/>
        <end position="137"/>
    </location>
</feature>
<evidence type="ECO:0000256" key="5">
    <source>
        <dbReference type="ARBA" id="ARBA00022692"/>
    </source>
</evidence>
<evidence type="ECO:0000256" key="2">
    <source>
        <dbReference type="ARBA" id="ARBA00022448"/>
    </source>
</evidence>
<dbReference type="PANTHER" id="PTHR45628:SF7">
    <property type="entry name" value="VOLTAGE-DEPENDENT CALCIUM CHANNEL TYPE A SUBUNIT ALPHA-1"/>
    <property type="match status" value="1"/>
</dbReference>
<proteinExistence type="predicted"/>
<evidence type="ECO:0000256" key="1">
    <source>
        <dbReference type="ARBA" id="ARBA00004141"/>
    </source>
</evidence>
<dbReference type="Gene3D" id="1.10.238.10">
    <property type="entry name" value="EF-hand"/>
    <property type="match status" value="1"/>
</dbReference>
<feature type="domain" description="EF-hand" evidence="15">
    <location>
        <begin position="154"/>
        <end position="189"/>
    </location>
</feature>
<evidence type="ECO:0000256" key="14">
    <source>
        <dbReference type="SAM" id="Phobius"/>
    </source>
</evidence>
<keyword evidence="9 14" id="KW-1133">Transmembrane helix</keyword>
<keyword evidence="7" id="KW-0106">Calcium</keyword>
<evidence type="ECO:0000259" key="15">
    <source>
        <dbReference type="PROSITE" id="PS50222"/>
    </source>
</evidence>
<evidence type="ECO:0000256" key="7">
    <source>
        <dbReference type="ARBA" id="ARBA00022837"/>
    </source>
</evidence>
<evidence type="ECO:0000313" key="16">
    <source>
        <dbReference type="EMBL" id="NDV31933.1"/>
    </source>
</evidence>
<evidence type="ECO:0000256" key="9">
    <source>
        <dbReference type="ARBA" id="ARBA00022989"/>
    </source>
</evidence>
<sequence length="394" mass="45250">MARIVRLVKSLNGLNKIFTTFIRSVPYIINIMTIVLTVYFVFGIIGVSLMGGITFDYTSPGAVNYWANFDNLPNALLTLFRISTFDDWTVLAWSASGYFCTPGPGVVCGSTWYLIYFICFVLIQTNVILNLFLAILIENFTTFQQRDEKVSKIAAFGILKNSWQAVDKKATGFIHVSELVRMLITLGPPLGFHANILQGEIIRELDKMKLHLYEGNKINFYDLLRGLTIRSMKVDLESLDILEIEEFNKGKSGMTVAEYYKIESDKVMNVYTPEEKKKLKNDDFFYQRIKPLIHAKSHYEEDFVQGMKDVNREESLSITPENTLGEEEDDPGPADPVRVAKTEMLVLEKQINRERRVLRRSLQAKAKGISNKLEVEKKMKKRKMIERKISMFVD</sequence>
<dbReference type="InterPro" id="IPR031649">
    <property type="entry name" value="GPHH_dom"/>
</dbReference>
<reference evidence="16" key="1">
    <citation type="journal article" date="2020" name="J. Eukaryot. Microbiol.">
        <title>De novo Sequencing, Assembly and Annotation of the Transcriptome for the Free-Living Testate Amoeba Arcella intermedia.</title>
        <authorList>
            <person name="Ribeiro G.M."/>
            <person name="Porfirio-Sousa A.L."/>
            <person name="Maurer-Alcala X.X."/>
            <person name="Katz L.A."/>
            <person name="Lahr D.J.G."/>
        </authorList>
    </citation>
    <scope>NUCLEOTIDE SEQUENCE</scope>
</reference>
<keyword evidence="3" id="KW-0109">Calcium transport</keyword>
<dbReference type="EMBL" id="GIBP01002964">
    <property type="protein sequence ID" value="NDV31933.1"/>
    <property type="molecule type" value="Transcribed_RNA"/>
</dbReference>
<keyword evidence="13" id="KW-0407">Ion channel</keyword>
<dbReference type="GO" id="GO:0008331">
    <property type="term" value="F:high voltage-gated calcium channel activity"/>
    <property type="evidence" value="ECO:0007669"/>
    <property type="project" value="TreeGrafter"/>
</dbReference>
<dbReference type="GO" id="GO:0005891">
    <property type="term" value="C:voltage-gated calcium channel complex"/>
    <property type="evidence" value="ECO:0007669"/>
    <property type="project" value="TreeGrafter"/>
</dbReference>
<dbReference type="GO" id="GO:0098703">
    <property type="term" value="P:calcium ion import across plasma membrane"/>
    <property type="evidence" value="ECO:0007669"/>
    <property type="project" value="TreeGrafter"/>
</dbReference>
<evidence type="ECO:0000256" key="3">
    <source>
        <dbReference type="ARBA" id="ARBA00022568"/>
    </source>
</evidence>
<dbReference type="SUPFAM" id="SSF81324">
    <property type="entry name" value="Voltage-gated potassium channels"/>
    <property type="match status" value="1"/>
</dbReference>
<dbReference type="GO" id="GO:0005509">
    <property type="term" value="F:calcium ion binding"/>
    <property type="evidence" value="ECO:0007669"/>
    <property type="project" value="InterPro"/>
</dbReference>
<dbReference type="InterPro" id="IPR050599">
    <property type="entry name" value="VDCC_alpha-1_subunit"/>
</dbReference>
<dbReference type="Gene3D" id="1.10.287.70">
    <property type="match status" value="1"/>
</dbReference>
<evidence type="ECO:0000256" key="12">
    <source>
        <dbReference type="ARBA" id="ARBA00023180"/>
    </source>
</evidence>
<feature type="transmembrane region" description="Helical" evidence="14">
    <location>
        <begin position="27"/>
        <end position="50"/>
    </location>
</feature>
<keyword evidence="8" id="KW-0851">Voltage-gated channel</keyword>
<accession>A0A6B2L4F5</accession>
<dbReference type="PROSITE" id="PS50222">
    <property type="entry name" value="EF_HAND_2"/>
    <property type="match status" value="1"/>
</dbReference>
<dbReference type="Pfam" id="PF16905">
    <property type="entry name" value="GPHH"/>
    <property type="match status" value="1"/>
</dbReference>
<evidence type="ECO:0000256" key="10">
    <source>
        <dbReference type="ARBA" id="ARBA00023065"/>
    </source>
</evidence>
<dbReference type="PANTHER" id="PTHR45628">
    <property type="entry name" value="VOLTAGE-DEPENDENT CALCIUM CHANNEL TYPE A SUBUNIT ALPHA-1"/>
    <property type="match status" value="1"/>
</dbReference>
<keyword evidence="4" id="KW-0107">Calcium channel</keyword>
<protein>
    <recommendedName>
        <fullName evidence="15">EF-hand domain-containing protein</fullName>
    </recommendedName>
</protein>
<dbReference type="InterPro" id="IPR005821">
    <property type="entry name" value="Ion_trans_dom"/>
</dbReference>
<name>A0A6B2L4F5_9EUKA</name>
<keyword evidence="12" id="KW-0325">Glycoprotein</keyword>
<evidence type="ECO:0000256" key="8">
    <source>
        <dbReference type="ARBA" id="ARBA00022882"/>
    </source>
</evidence>
<dbReference type="Pfam" id="PF00520">
    <property type="entry name" value="Ion_trans"/>
    <property type="match status" value="1"/>
</dbReference>
<keyword evidence="10" id="KW-0406">Ion transport</keyword>
<keyword evidence="6" id="KW-0677">Repeat</keyword>
<evidence type="ECO:0000256" key="13">
    <source>
        <dbReference type="ARBA" id="ARBA00023303"/>
    </source>
</evidence>
<comment type="subcellular location">
    <subcellularLocation>
        <location evidence="1">Membrane</location>
        <topology evidence="1">Multi-pass membrane protein</topology>
    </subcellularLocation>
</comment>
<organism evidence="16">
    <name type="scientific">Arcella intermedia</name>
    <dbReference type="NCBI Taxonomy" id="1963864"/>
    <lineage>
        <taxon>Eukaryota</taxon>
        <taxon>Amoebozoa</taxon>
        <taxon>Tubulinea</taxon>
        <taxon>Elardia</taxon>
        <taxon>Arcellinida</taxon>
        <taxon>Sphaerothecina</taxon>
        <taxon>Arcellidae</taxon>
        <taxon>Arcella</taxon>
    </lineage>
</organism>
<keyword evidence="2" id="KW-0813">Transport</keyword>